<evidence type="ECO:0000256" key="1">
    <source>
        <dbReference type="SAM" id="MobiDB-lite"/>
    </source>
</evidence>
<dbReference type="Proteomes" id="UP000499080">
    <property type="component" value="Unassembled WGS sequence"/>
</dbReference>
<keyword evidence="3" id="KW-1185">Reference proteome</keyword>
<accession>A0A4Y2BZQ6</accession>
<feature type="compositionally biased region" description="Polar residues" evidence="1">
    <location>
        <begin position="76"/>
        <end position="87"/>
    </location>
</feature>
<protein>
    <submittedName>
        <fullName evidence="2">Uncharacterized protein</fullName>
    </submittedName>
</protein>
<evidence type="ECO:0000313" key="2">
    <source>
        <dbReference type="EMBL" id="GBL96604.1"/>
    </source>
</evidence>
<reference evidence="2 3" key="1">
    <citation type="journal article" date="2019" name="Sci. Rep.">
        <title>Orb-weaving spider Araneus ventricosus genome elucidates the spidroin gene catalogue.</title>
        <authorList>
            <person name="Kono N."/>
            <person name="Nakamura H."/>
            <person name="Ohtoshi R."/>
            <person name="Moran D.A.P."/>
            <person name="Shinohara A."/>
            <person name="Yoshida Y."/>
            <person name="Fujiwara M."/>
            <person name="Mori M."/>
            <person name="Tomita M."/>
            <person name="Arakawa K."/>
        </authorList>
    </citation>
    <scope>NUCLEOTIDE SEQUENCE [LARGE SCALE GENOMIC DNA]</scope>
</reference>
<gene>
    <name evidence="2" type="ORF">AVEN_207776_1</name>
</gene>
<organism evidence="2 3">
    <name type="scientific">Araneus ventricosus</name>
    <name type="common">Orbweaver spider</name>
    <name type="synonym">Epeira ventricosa</name>
    <dbReference type="NCBI Taxonomy" id="182803"/>
    <lineage>
        <taxon>Eukaryota</taxon>
        <taxon>Metazoa</taxon>
        <taxon>Ecdysozoa</taxon>
        <taxon>Arthropoda</taxon>
        <taxon>Chelicerata</taxon>
        <taxon>Arachnida</taxon>
        <taxon>Araneae</taxon>
        <taxon>Araneomorphae</taxon>
        <taxon>Entelegynae</taxon>
        <taxon>Araneoidea</taxon>
        <taxon>Araneidae</taxon>
        <taxon>Araneus</taxon>
    </lineage>
</organism>
<dbReference type="AlphaFoldDB" id="A0A4Y2BZQ6"/>
<evidence type="ECO:0000313" key="3">
    <source>
        <dbReference type="Proteomes" id="UP000499080"/>
    </source>
</evidence>
<comment type="caution">
    <text evidence="2">The sequence shown here is derived from an EMBL/GenBank/DDBJ whole genome shotgun (WGS) entry which is preliminary data.</text>
</comment>
<dbReference type="EMBL" id="BGPR01000122">
    <property type="protein sequence ID" value="GBL96604.1"/>
    <property type="molecule type" value="Genomic_DNA"/>
</dbReference>
<name>A0A4Y2BZQ6_ARAVE</name>
<feature type="region of interest" description="Disordered" evidence="1">
    <location>
        <begin position="76"/>
        <end position="95"/>
    </location>
</feature>
<feature type="region of interest" description="Disordered" evidence="1">
    <location>
        <begin position="1"/>
        <end position="40"/>
    </location>
</feature>
<sequence length="95" mass="10689">MRMMPWEISKKQSLGKGREYPVQDAEVPLSLPPGRRMPKTSRALHLSPIHSQETSHLKGIVSTSTANKSRLRNLCLTPTSTTNNKNFQADDFRAN</sequence>
<proteinExistence type="predicted"/>